<accession>A0A0R1QG82</accession>
<dbReference type="NCBIfam" id="TIGR01726">
    <property type="entry name" value="HEQRo_perm_3TM"/>
    <property type="match status" value="1"/>
</dbReference>
<feature type="transmembrane region" description="Helical" evidence="8">
    <location>
        <begin position="202"/>
        <end position="222"/>
    </location>
</feature>
<keyword evidence="2 8" id="KW-0813">Transport</keyword>
<dbReference type="CDD" id="cd06261">
    <property type="entry name" value="TM_PBP2"/>
    <property type="match status" value="1"/>
</dbReference>
<dbReference type="InterPro" id="IPR000515">
    <property type="entry name" value="MetI-like"/>
</dbReference>
<dbReference type="InterPro" id="IPR035906">
    <property type="entry name" value="MetI-like_sf"/>
</dbReference>
<dbReference type="GO" id="GO:0022857">
    <property type="term" value="F:transmembrane transporter activity"/>
    <property type="evidence" value="ECO:0007669"/>
    <property type="project" value="InterPro"/>
</dbReference>
<evidence type="ECO:0000313" key="10">
    <source>
        <dbReference type="EMBL" id="KRL43862.1"/>
    </source>
</evidence>
<feature type="transmembrane region" description="Helical" evidence="8">
    <location>
        <begin position="33"/>
        <end position="56"/>
    </location>
</feature>
<evidence type="ECO:0000256" key="1">
    <source>
        <dbReference type="ARBA" id="ARBA00004651"/>
    </source>
</evidence>
<keyword evidence="3" id="KW-1003">Cell membrane</keyword>
<evidence type="ECO:0000256" key="4">
    <source>
        <dbReference type="ARBA" id="ARBA00022692"/>
    </source>
</evidence>
<dbReference type="EMBL" id="AZEU01000179">
    <property type="protein sequence ID" value="KRL43862.1"/>
    <property type="molecule type" value="Genomic_DNA"/>
</dbReference>
<dbReference type="PANTHER" id="PTHR30614:SF0">
    <property type="entry name" value="L-CYSTINE TRANSPORT SYSTEM PERMEASE PROTEIN TCYL"/>
    <property type="match status" value="1"/>
</dbReference>
<comment type="caution">
    <text evidence="10">The sequence shown here is derived from an EMBL/GenBank/DDBJ whole genome shotgun (WGS) entry which is preliminary data.</text>
</comment>
<keyword evidence="4 8" id="KW-0812">Transmembrane</keyword>
<name>A0A0R1QG82_9LACO</name>
<feature type="transmembrane region" description="Helical" evidence="8">
    <location>
        <begin position="109"/>
        <end position="128"/>
    </location>
</feature>
<feature type="domain" description="ABC transmembrane type-1" evidence="9">
    <location>
        <begin position="31"/>
        <end position="219"/>
    </location>
</feature>
<evidence type="ECO:0000256" key="8">
    <source>
        <dbReference type="RuleBase" id="RU363032"/>
    </source>
</evidence>
<keyword evidence="6 8" id="KW-1133">Transmembrane helix</keyword>
<dbReference type="Proteomes" id="UP000051790">
    <property type="component" value="Unassembled WGS sequence"/>
</dbReference>
<keyword evidence="5" id="KW-0029">Amino-acid transport</keyword>
<reference evidence="10 11" key="1">
    <citation type="journal article" date="2015" name="Genome Announc.">
        <title>Expanding the biotechnology potential of lactobacilli through comparative genomics of 213 strains and associated genera.</title>
        <authorList>
            <person name="Sun Z."/>
            <person name="Harris H.M."/>
            <person name="McCann A."/>
            <person name="Guo C."/>
            <person name="Argimon S."/>
            <person name="Zhang W."/>
            <person name="Yang X."/>
            <person name="Jeffery I.B."/>
            <person name="Cooney J.C."/>
            <person name="Kagawa T.F."/>
            <person name="Liu W."/>
            <person name="Song Y."/>
            <person name="Salvetti E."/>
            <person name="Wrobel A."/>
            <person name="Rasinkangas P."/>
            <person name="Parkhill J."/>
            <person name="Rea M.C."/>
            <person name="O'Sullivan O."/>
            <person name="Ritari J."/>
            <person name="Douillard F.P."/>
            <person name="Paul Ross R."/>
            <person name="Yang R."/>
            <person name="Briner A.E."/>
            <person name="Felis G.E."/>
            <person name="de Vos W.M."/>
            <person name="Barrangou R."/>
            <person name="Klaenhammer T.R."/>
            <person name="Caufield P.W."/>
            <person name="Cui Y."/>
            <person name="Zhang H."/>
            <person name="O'Toole P.W."/>
        </authorList>
    </citation>
    <scope>NUCLEOTIDE SEQUENCE [LARGE SCALE GENOMIC DNA]</scope>
    <source>
        <strain evidence="10 11">DSM 13343</strain>
    </source>
</reference>
<gene>
    <name evidence="10" type="ORF">FD01_GL001556</name>
</gene>
<dbReference type="Pfam" id="PF00528">
    <property type="entry name" value="BPD_transp_1"/>
    <property type="match status" value="1"/>
</dbReference>
<protein>
    <submittedName>
        <fullName evidence="10">Amino acid ABC transporter permease</fullName>
    </submittedName>
</protein>
<evidence type="ECO:0000259" key="9">
    <source>
        <dbReference type="PROSITE" id="PS50928"/>
    </source>
</evidence>
<dbReference type="PATRIC" id="fig|1423769.4.peg.1666"/>
<evidence type="ECO:0000256" key="5">
    <source>
        <dbReference type="ARBA" id="ARBA00022970"/>
    </source>
</evidence>
<dbReference type="PANTHER" id="PTHR30614">
    <property type="entry name" value="MEMBRANE COMPONENT OF AMINO ACID ABC TRANSPORTER"/>
    <property type="match status" value="1"/>
</dbReference>
<proteinExistence type="inferred from homology"/>
<evidence type="ECO:0000256" key="2">
    <source>
        <dbReference type="ARBA" id="ARBA00022448"/>
    </source>
</evidence>
<comment type="similarity">
    <text evidence="8">Belongs to the binding-protein-dependent transport system permease family.</text>
</comment>
<sequence>MSGRFLFSTKGQGGSDMKYVFEILPALLSGMKLTLGVFFLTLIDSIPLGMLLSVGLMNKAKNILGKLINWFLTAYVWLFRGTPLLLQLIFVFYGLPLIGIVFDRFNAAIFAFILNYAAYFAEIFRGGFGAIEEGQFEAATVLNLTRWQTLRYVVIPQVLKVVLPSMGNEVINLVKDSSLVYVIGLGDLLRAGNVATARDVTLVPLVLVGAIYLIMTALLTWAQKKVEKSFSYYR</sequence>
<keyword evidence="7 8" id="KW-0472">Membrane</keyword>
<dbReference type="SUPFAM" id="SSF161098">
    <property type="entry name" value="MetI-like"/>
    <property type="match status" value="1"/>
</dbReference>
<organism evidence="10 11">
    <name type="scientific">Lacticaseibacillus manihotivorans DSM 13343 = JCM 12514</name>
    <dbReference type="NCBI Taxonomy" id="1423769"/>
    <lineage>
        <taxon>Bacteria</taxon>
        <taxon>Bacillati</taxon>
        <taxon>Bacillota</taxon>
        <taxon>Bacilli</taxon>
        <taxon>Lactobacillales</taxon>
        <taxon>Lactobacillaceae</taxon>
        <taxon>Lacticaseibacillus</taxon>
    </lineage>
</organism>
<dbReference type="InterPro" id="IPR010065">
    <property type="entry name" value="AA_ABC_transptr_permease_3TM"/>
</dbReference>
<evidence type="ECO:0000256" key="6">
    <source>
        <dbReference type="ARBA" id="ARBA00022989"/>
    </source>
</evidence>
<evidence type="ECO:0000313" key="11">
    <source>
        <dbReference type="Proteomes" id="UP000051790"/>
    </source>
</evidence>
<keyword evidence="11" id="KW-1185">Reference proteome</keyword>
<comment type="subcellular location">
    <subcellularLocation>
        <location evidence="1 8">Cell membrane</location>
        <topology evidence="1 8">Multi-pass membrane protein</topology>
    </subcellularLocation>
</comment>
<dbReference type="InterPro" id="IPR043429">
    <property type="entry name" value="ArtM/GltK/GlnP/TcyL/YhdX-like"/>
</dbReference>
<dbReference type="Gene3D" id="1.10.3720.10">
    <property type="entry name" value="MetI-like"/>
    <property type="match status" value="1"/>
</dbReference>
<evidence type="ECO:0000256" key="3">
    <source>
        <dbReference type="ARBA" id="ARBA00022475"/>
    </source>
</evidence>
<evidence type="ECO:0000256" key="7">
    <source>
        <dbReference type="ARBA" id="ARBA00023136"/>
    </source>
</evidence>
<dbReference type="FunFam" id="1.10.3720.10:FF:000006">
    <property type="entry name" value="Glutamate/aspartate ABC transporter, permease protein GltK"/>
    <property type="match status" value="1"/>
</dbReference>
<dbReference type="GO" id="GO:0043190">
    <property type="term" value="C:ATP-binding cassette (ABC) transporter complex"/>
    <property type="evidence" value="ECO:0007669"/>
    <property type="project" value="InterPro"/>
</dbReference>
<dbReference type="PROSITE" id="PS50928">
    <property type="entry name" value="ABC_TM1"/>
    <property type="match status" value="1"/>
</dbReference>
<dbReference type="AlphaFoldDB" id="A0A0R1QG82"/>
<dbReference type="GO" id="GO:0006865">
    <property type="term" value="P:amino acid transport"/>
    <property type="evidence" value="ECO:0007669"/>
    <property type="project" value="UniProtKB-KW"/>
</dbReference>